<name>A0A1D1V051_RAMVA</name>
<feature type="region of interest" description="Disordered" evidence="1">
    <location>
        <begin position="100"/>
        <end position="122"/>
    </location>
</feature>
<dbReference type="Proteomes" id="UP000186922">
    <property type="component" value="Unassembled WGS sequence"/>
</dbReference>
<keyword evidence="3" id="KW-1185">Reference proteome</keyword>
<reference evidence="2 3" key="1">
    <citation type="journal article" date="2016" name="Nat. Commun.">
        <title>Extremotolerant tardigrade genome and improved radiotolerance of human cultured cells by tardigrade-unique protein.</title>
        <authorList>
            <person name="Hashimoto T."/>
            <person name="Horikawa D.D."/>
            <person name="Saito Y."/>
            <person name="Kuwahara H."/>
            <person name="Kozuka-Hata H."/>
            <person name="Shin-I T."/>
            <person name="Minakuchi Y."/>
            <person name="Ohishi K."/>
            <person name="Motoyama A."/>
            <person name="Aizu T."/>
            <person name="Enomoto A."/>
            <person name="Kondo K."/>
            <person name="Tanaka S."/>
            <person name="Hara Y."/>
            <person name="Koshikawa S."/>
            <person name="Sagara H."/>
            <person name="Miura T."/>
            <person name="Yokobori S."/>
            <person name="Miyagawa K."/>
            <person name="Suzuki Y."/>
            <person name="Kubo T."/>
            <person name="Oyama M."/>
            <person name="Kohara Y."/>
            <person name="Fujiyama A."/>
            <person name="Arakawa K."/>
            <person name="Katayama T."/>
            <person name="Toyoda A."/>
            <person name="Kunieda T."/>
        </authorList>
    </citation>
    <scope>NUCLEOTIDE SEQUENCE [LARGE SCALE GENOMIC DNA]</scope>
    <source>
        <strain evidence="2 3">YOKOZUNA-1</strain>
    </source>
</reference>
<feature type="compositionally biased region" description="Polar residues" evidence="1">
    <location>
        <begin position="107"/>
        <end position="117"/>
    </location>
</feature>
<protein>
    <submittedName>
        <fullName evidence="2">Uncharacterized protein</fullName>
    </submittedName>
</protein>
<organism evidence="2 3">
    <name type="scientific">Ramazzottius varieornatus</name>
    <name type="common">Water bear</name>
    <name type="synonym">Tardigrade</name>
    <dbReference type="NCBI Taxonomy" id="947166"/>
    <lineage>
        <taxon>Eukaryota</taxon>
        <taxon>Metazoa</taxon>
        <taxon>Ecdysozoa</taxon>
        <taxon>Tardigrada</taxon>
        <taxon>Eutardigrada</taxon>
        <taxon>Parachela</taxon>
        <taxon>Hypsibioidea</taxon>
        <taxon>Ramazzottiidae</taxon>
        <taxon>Ramazzottius</taxon>
    </lineage>
</organism>
<dbReference type="AlphaFoldDB" id="A0A1D1V051"/>
<dbReference type="EMBL" id="BDGG01000003">
    <property type="protein sequence ID" value="GAU95226.1"/>
    <property type="molecule type" value="Genomic_DNA"/>
</dbReference>
<proteinExistence type="predicted"/>
<evidence type="ECO:0000256" key="1">
    <source>
        <dbReference type="SAM" id="MobiDB-lite"/>
    </source>
</evidence>
<gene>
    <name evidence="2" type="primary">RvY_06879-1</name>
    <name evidence="2" type="synonym">RvY_06879.1</name>
    <name evidence="2" type="ORF">RvY_06879</name>
</gene>
<accession>A0A1D1V051</accession>
<evidence type="ECO:0000313" key="2">
    <source>
        <dbReference type="EMBL" id="GAU95226.1"/>
    </source>
</evidence>
<evidence type="ECO:0000313" key="3">
    <source>
        <dbReference type="Proteomes" id="UP000186922"/>
    </source>
</evidence>
<comment type="caution">
    <text evidence="2">The sequence shown here is derived from an EMBL/GenBank/DDBJ whole genome shotgun (WGS) entry which is preliminary data.</text>
</comment>
<sequence length="153" mass="17190">MMVITLFSPETVKVGRPGGCMIIRSWRKSNFQTHTDIFRDLLLVCESHHLISYLLTDIIQMFHVDAMHPIAHKVPTTVNQHTQVKALHAVVILARHQEEDSLEHTTGRASNHSSPNSAPKCENCVSRSQYVAVDSPTPVPRAQNRPLPRILEG</sequence>